<sequence length="76" mass="8585">MEELMSQLWMEELELDIVPKADDSFFDLGGNSITAKYICQDLEEELGFTISIADFYISDRFADIVAAAVKKQEASK</sequence>
<gene>
    <name evidence="2" type="ORF">HMP0721_1413</name>
</gene>
<evidence type="ECO:0000313" key="3">
    <source>
        <dbReference type="Proteomes" id="UP000004754"/>
    </source>
</evidence>
<dbReference type="OrthoDB" id="51171at2"/>
<accession>E6MHC8</accession>
<evidence type="ECO:0000313" key="2">
    <source>
        <dbReference type="EMBL" id="EFV01492.1"/>
    </source>
</evidence>
<dbReference type="Proteomes" id="UP000004754">
    <property type="component" value="Unassembled WGS sequence"/>
</dbReference>
<dbReference type="AlphaFoldDB" id="E6MHC8"/>
<proteinExistence type="predicted"/>
<dbReference type="PROSITE" id="PS50075">
    <property type="entry name" value="CARRIER"/>
    <property type="match status" value="1"/>
</dbReference>
<dbReference type="Gene3D" id="1.10.1200.10">
    <property type="entry name" value="ACP-like"/>
    <property type="match status" value="1"/>
</dbReference>
<dbReference type="STRING" id="887929.HMP0721_1413"/>
<keyword evidence="3" id="KW-1185">Reference proteome</keyword>
<protein>
    <recommendedName>
        <fullName evidence="1">Carrier domain-containing protein</fullName>
    </recommendedName>
</protein>
<dbReference type="InterPro" id="IPR036736">
    <property type="entry name" value="ACP-like_sf"/>
</dbReference>
<feature type="domain" description="Carrier" evidence="1">
    <location>
        <begin position="1"/>
        <end position="72"/>
    </location>
</feature>
<comment type="caution">
    <text evidence="2">The sequence shown here is derived from an EMBL/GenBank/DDBJ whole genome shotgun (WGS) entry which is preliminary data.</text>
</comment>
<name>E6MHC8_9FIRM</name>
<dbReference type="Pfam" id="PF00550">
    <property type="entry name" value="PP-binding"/>
    <property type="match status" value="1"/>
</dbReference>
<evidence type="ECO:0000259" key="1">
    <source>
        <dbReference type="PROSITE" id="PS50075"/>
    </source>
</evidence>
<organism evidence="2 3">
    <name type="scientific">Pseudoramibacter alactolyticus ATCC 23263</name>
    <dbReference type="NCBI Taxonomy" id="887929"/>
    <lineage>
        <taxon>Bacteria</taxon>
        <taxon>Bacillati</taxon>
        <taxon>Bacillota</taxon>
        <taxon>Clostridia</taxon>
        <taxon>Eubacteriales</taxon>
        <taxon>Eubacteriaceae</taxon>
        <taxon>Pseudoramibacter</taxon>
    </lineage>
</organism>
<dbReference type="RefSeq" id="WP_006598835.1">
    <property type="nucleotide sequence ID" value="NZ_GL622359.1"/>
</dbReference>
<dbReference type="EMBL" id="AEQN01000017">
    <property type="protein sequence ID" value="EFV01492.1"/>
    <property type="molecule type" value="Genomic_DNA"/>
</dbReference>
<dbReference type="SUPFAM" id="SSF47336">
    <property type="entry name" value="ACP-like"/>
    <property type="match status" value="1"/>
</dbReference>
<dbReference type="HOGENOM" id="CLU_2651643_0_0_9"/>
<reference evidence="2 3" key="1">
    <citation type="submission" date="2010-12" db="EMBL/GenBank/DDBJ databases">
        <authorList>
            <person name="Muzny D."/>
            <person name="Qin X."/>
            <person name="Deng J."/>
            <person name="Jiang H."/>
            <person name="Liu Y."/>
            <person name="Qu J."/>
            <person name="Song X.-Z."/>
            <person name="Zhang L."/>
            <person name="Thornton R."/>
            <person name="Coyle M."/>
            <person name="Francisco L."/>
            <person name="Jackson L."/>
            <person name="Javaid M."/>
            <person name="Korchina V."/>
            <person name="Kovar C."/>
            <person name="Mata R."/>
            <person name="Mathew T."/>
            <person name="Ngo R."/>
            <person name="Nguyen L."/>
            <person name="Nguyen N."/>
            <person name="Okwuonu G."/>
            <person name="Ongeri F."/>
            <person name="Pham C."/>
            <person name="Simmons D."/>
            <person name="Wilczek-Boney K."/>
            <person name="Hale W."/>
            <person name="Jakkamsetti A."/>
            <person name="Pham P."/>
            <person name="Ruth R."/>
            <person name="San Lucas F."/>
            <person name="Warren J."/>
            <person name="Zhang J."/>
            <person name="Zhao Z."/>
            <person name="Zhou C."/>
            <person name="Zhu D."/>
            <person name="Lee S."/>
            <person name="Bess C."/>
            <person name="Blankenburg K."/>
            <person name="Forbes L."/>
            <person name="Fu Q."/>
            <person name="Gubbala S."/>
            <person name="Hirani K."/>
            <person name="Jayaseelan J.C."/>
            <person name="Lara F."/>
            <person name="Munidasa M."/>
            <person name="Palculict T."/>
            <person name="Patil S."/>
            <person name="Pu L.-L."/>
            <person name="Saada N."/>
            <person name="Tang L."/>
            <person name="Weissenberger G."/>
            <person name="Zhu Y."/>
            <person name="Hemphill L."/>
            <person name="Shang Y."/>
            <person name="Youmans B."/>
            <person name="Ayvaz T."/>
            <person name="Ross M."/>
            <person name="Santibanez J."/>
            <person name="Aqrawi P."/>
            <person name="Gross S."/>
            <person name="Joshi V."/>
            <person name="Fowler G."/>
            <person name="Nazareth L."/>
            <person name="Reid J."/>
            <person name="Worley K."/>
            <person name="Petrosino J."/>
            <person name="Highlander S."/>
            <person name="Gibbs R."/>
        </authorList>
    </citation>
    <scope>NUCLEOTIDE SEQUENCE [LARGE SCALE GENOMIC DNA]</scope>
    <source>
        <strain evidence="2 3">ATCC 23263</strain>
    </source>
</reference>
<dbReference type="InterPro" id="IPR009081">
    <property type="entry name" value="PP-bd_ACP"/>
</dbReference>